<dbReference type="EMBL" id="FOZW01000005">
    <property type="protein sequence ID" value="SFS81289.1"/>
    <property type="molecule type" value="Genomic_DNA"/>
</dbReference>
<name>A0A1I6SWJ7_9RHOB</name>
<sequence>MGMAVRTWPRWRRNSPAADGVKTDLFAYLAAGGDAWRYVGSLTRPAPSAAARALRSPNATLAIRWTRHWASRWKASVFRACVSSPHIGGYDEPEPLLSEISSDVRWALTPDIIFSVGKGELTRDPRVEKSPGAASAKIILSSVRSDTVRRCLRASISSSLSRDSCARFILLSCTSAVEARRRNLWGSPDYQPLRSLPVRWNPAGFRASRMDRRKGDRSDQPT</sequence>
<organism evidence="1 2">
    <name type="scientific">Alloyangia pacifica</name>
    <dbReference type="NCBI Taxonomy" id="311180"/>
    <lineage>
        <taxon>Bacteria</taxon>
        <taxon>Pseudomonadati</taxon>
        <taxon>Pseudomonadota</taxon>
        <taxon>Alphaproteobacteria</taxon>
        <taxon>Rhodobacterales</taxon>
        <taxon>Roseobacteraceae</taxon>
        <taxon>Alloyangia</taxon>
    </lineage>
</organism>
<gene>
    <name evidence="1" type="ORF">SAMN04488050_105106</name>
</gene>
<keyword evidence="2" id="KW-1185">Reference proteome</keyword>
<evidence type="ECO:0000313" key="2">
    <source>
        <dbReference type="Proteomes" id="UP000199392"/>
    </source>
</evidence>
<dbReference type="STRING" id="311180.SAMN04488050_105106"/>
<dbReference type="Proteomes" id="UP000199392">
    <property type="component" value="Unassembled WGS sequence"/>
</dbReference>
<accession>A0A1I6SWJ7</accession>
<dbReference type="AlphaFoldDB" id="A0A1I6SWJ7"/>
<reference evidence="2" key="1">
    <citation type="submission" date="2016-10" db="EMBL/GenBank/DDBJ databases">
        <authorList>
            <person name="Varghese N."/>
            <person name="Submissions S."/>
        </authorList>
    </citation>
    <scope>NUCLEOTIDE SEQUENCE [LARGE SCALE GENOMIC DNA]</scope>
    <source>
        <strain evidence="2">DSM 26894</strain>
    </source>
</reference>
<proteinExistence type="predicted"/>
<evidence type="ECO:0000313" key="1">
    <source>
        <dbReference type="EMBL" id="SFS81289.1"/>
    </source>
</evidence>
<protein>
    <submittedName>
        <fullName evidence="1">Uncharacterized protein</fullName>
    </submittedName>
</protein>